<evidence type="ECO:0000259" key="6">
    <source>
        <dbReference type="Pfam" id="PF02737"/>
    </source>
</evidence>
<dbReference type="PROSITE" id="PS00067">
    <property type="entry name" value="3HCDH"/>
    <property type="match status" value="1"/>
</dbReference>
<dbReference type="GO" id="GO:0008691">
    <property type="term" value="F:3-hydroxybutyryl-CoA dehydrogenase activity"/>
    <property type="evidence" value="ECO:0007669"/>
    <property type="project" value="UniProtKB-EC"/>
</dbReference>
<dbReference type="EMBL" id="CAJRAF010000004">
    <property type="protein sequence ID" value="CAG5018777.1"/>
    <property type="molecule type" value="Genomic_DNA"/>
</dbReference>
<protein>
    <submittedName>
        <fullName evidence="7">3-hydroxybutyryl-CoA dehydrogenase</fullName>
        <ecNumber evidence="7">1.1.1.157</ecNumber>
    </submittedName>
</protein>
<gene>
    <name evidence="7" type="primary">mmgB</name>
    <name evidence="7" type="ORF">DYBT9275_06069</name>
</gene>
<evidence type="ECO:0000256" key="1">
    <source>
        <dbReference type="ARBA" id="ARBA00009463"/>
    </source>
</evidence>
<dbReference type="Proteomes" id="UP000680038">
    <property type="component" value="Unassembled WGS sequence"/>
</dbReference>
<feature type="domain" description="3-hydroxyacyl-CoA dehydrogenase NAD binding" evidence="6">
    <location>
        <begin position="13"/>
        <end position="187"/>
    </location>
</feature>
<comment type="similarity">
    <text evidence="1">Belongs to the 3-hydroxyacyl-CoA dehydrogenase family.</text>
</comment>
<dbReference type="RefSeq" id="WP_215242364.1">
    <property type="nucleotide sequence ID" value="NZ_CAJRAF010000004.1"/>
</dbReference>
<proteinExistence type="inferred from homology"/>
<evidence type="ECO:0000256" key="4">
    <source>
        <dbReference type="SAM" id="Phobius"/>
    </source>
</evidence>
<keyword evidence="8" id="KW-1185">Reference proteome</keyword>
<evidence type="ECO:0000313" key="8">
    <source>
        <dbReference type="Proteomes" id="UP000680038"/>
    </source>
</evidence>
<dbReference type="InterPro" id="IPR006108">
    <property type="entry name" value="3HC_DH_C"/>
</dbReference>
<dbReference type="Gene3D" id="1.10.1040.10">
    <property type="entry name" value="N-(1-d-carboxylethyl)-l-norvaline Dehydrogenase, domain 2"/>
    <property type="match status" value="1"/>
</dbReference>
<evidence type="ECO:0000256" key="2">
    <source>
        <dbReference type="ARBA" id="ARBA00023002"/>
    </source>
</evidence>
<dbReference type="InterPro" id="IPR022694">
    <property type="entry name" value="3-OHacyl-CoA_DH"/>
</dbReference>
<dbReference type="InterPro" id="IPR008927">
    <property type="entry name" value="6-PGluconate_DH-like_C_sf"/>
</dbReference>
<feature type="site" description="Important for catalytic activity" evidence="3">
    <location>
        <position position="146"/>
    </location>
</feature>
<evidence type="ECO:0000259" key="5">
    <source>
        <dbReference type="Pfam" id="PF00725"/>
    </source>
</evidence>
<keyword evidence="4" id="KW-1133">Transmembrane helix</keyword>
<keyword evidence="4" id="KW-0812">Transmembrane</keyword>
<dbReference type="AlphaFoldDB" id="A0A916NEC6"/>
<dbReference type="EC" id="1.1.1.157" evidence="7"/>
<dbReference type="SUPFAM" id="SSF48179">
    <property type="entry name" value="6-phosphogluconate dehydrogenase C-terminal domain-like"/>
    <property type="match status" value="1"/>
</dbReference>
<dbReference type="InterPro" id="IPR036291">
    <property type="entry name" value="NAD(P)-bd_dom_sf"/>
</dbReference>
<dbReference type="PIRSF" id="PIRSF000105">
    <property type="entry name" value="HCDH"/>
    <property type="match status" value="1"/>
</dbReference>
<accession>A0A916NEC6</accession>
<sequence>MTKKQPNLREVSVGVVGLGLMGSSIVAALLIAGHQVKAIAAIPEDVEGADLRIEKQLRQCNEAGLVPYSPDVYAEQLTISVDYNELRNCAVVIECVLEKIEIKSSVYNKITAIVGAETVIASNTSAIPISELQTYVDKPARFLGIHWAEPATMTRFLEITCGKLTDPQYAQYIFRLAHRWGKEPTFLKMDIRGFITNRLMYAVYREIFYLIENGRATKEDLDKSFRYDAGSWMTLMGIFRRMDYMGLKDFALIINRLFPELSNSETVPPLMQEMVSRNARGVHNGKGLYPYSNGEAKEWDDAFADFNLKIHKLAAGYSAEKVREQTS</sequence>
<keyword evidence="4" id="KW-0472">Membrane</keyword>
<feature type="domain" description="3-hydroxyacyl-CoA dehydrogenase C-terminal" evidence="5">
    <location>
        <begin position="193"/>
        <end position="291"/>
    </location>
</feature>
<dbReference type="InterPro" id="IPR006180">
    <property type="entry name" value="3-OHacyl-CoA_DH_CS"/>
</dbReference>
<dbReference type="InterPro" id="IPR013328">
    <property type="entry name" value="6PGD_dom2"/>
</dbReference>
<dbReference type="InterPro" id="IPR006176">
    <property type="entry name" value="3-OHacyl-CoA_DH_NAD-bd"/>
</dbReference>
<name>A0A916NEC6_9BACT</name>
<keyword evidence="2 7" id="KW-0560">Oxidoreductase</keyword>
<dbReference type="PANTHER" id="PTHR48075:SF5">
    <property type="entry name" value="3-HYDROXYBUTYRYL-COA DEHYDROGENASE"/>
    <property type="match status" value="1"/>
</dbReference>
<comment type="caution">
    <text evidence="7">The sequence shown here is derived from an EMBL/GenBank/DDBJ whole genome shotgun (WGS) entry which is preliminary data.</text>
</comment>
<reference evidence="7" key="1">
    <citation type="submission" date="2021-04" db="EMBL/GenBank/DDBJ databases">
        <authorList>
            <person name="Rodrigo-Torres L."/>
            <person name="Arahal R. D."/>
            <person name="Lucena T."/>
        </authorList>
    </citation>
    <scope>NUCLEOTIDE SEQUENCE</scope>
    <source>
        <strain evidence="7">CECT 9275</strain>
    </source>
</reference>
<dbReference type="Gene3D" id="3.40.50.720">
    <property type="entry name" value="NAD(P)-binding Rossmann-like Domain"/>
    <property type="match status" value="1"/>
</dbReference>
<dbReference type="GO" id="GO:0006631">
    <property type="term" value="P:fatty acid metabolic process"/>
    <property type="evidence" value="ECO:0007669"/>
    <property type="project" value="InterPro"/>
</dbReference>
<evidence type="ECO:0000256" key="3">
    <source>
        <dbReference type="PIRSR" id="PIRSR000105-1"/>
    </source>
</evidence>
<dbReference type="PANTHER" id="PTHR48075">
    <property type="entry name" value="3-HYDROXYACYL-COA DEHYDROGENASE FAMILY PROTEIN"/>
    <property type="match status" value="1"/>
</dbReference>
<evidence type="ECO:0000313" key="7">
    <source>
        <dbReference type="EMBL" id="CAG5018777.1"/>
    </source>
</evidence>
<organism evidence="7 8">
    <name type="scientific">Dyadobacter helix</name>
    <dbReference type="NCBI Taxonomy" id="2822344"/>
    <lineage>
        <taxon>Bacteria</taxon>
        <taxon>Pseudomonadati</taxon>
        <taxon>Bacteroidota</taxon>
        <taxon>Cytophagia</taxon>
        <taxon>Cytophagales</taxon>
        <taxon>Spirosomataceae</taxon>
        <taxon>Dyadobacter</taxon>
    </lineage>
</organism>
<dbReference type="Pfam" id="PF00725">
    <property type="entry name" value="3HCDH"/>
    <property type="match status" value="1"/>
</dbReference>
<dbReference type="Pfam" id="PF02737">
    <property type="entry name" value="3HCDH_N"/>
    <property type="match status" value="1"/>
</dbReference>
<dbReference type="SUPFAM" id="SSF51735">
    <property type="entry name" value="NAD(P)-binding Rossmann-fold domains"/>
    <property type="match status" value="1"/>
</dbReference>
<feature type="transmembrane region" description="Helical" evidence="4">
    <location>
        <begin position="12"/>
        <end position="33"/>
    </location>
</feature>
<dbReference type="GO" id="GO:0070403">
    <property type="term" value="F:NAD+ binding"/>
    <property type="evidence" value="ECO:0007669"/>
    <property type="project" value="InterPro"/>
</dbReference>